<dbReference type="Proteomes" id="UP000064967">
    <property type="component" value="Chromosome"/>
</dbReference>
<feature type="signal peptide" evidence="2">
    <location>
        <begin position="1"/>
        <end position="32"/>
    </location>
</feature>
<dbReference type="RefSeq" id="WP_146650944.1">
    <property type="nucleotide sequence ID" value="NZ_CP012333.1"/>
</dbReference>
<sequence>MLGPSEIARRPPWALLLVGSLACCTTNTTVTAAPPAATDGGGDPTGDAGGDESDTAPPACPVSGQASIPGTIDSPDVTETSGIVVSAVNEGVYWIHNDSGDVARAFAIGSDGKVLTTLSFDKTVPLDIEDVAIEDVAPGQSYLYFGDIGDNDAVRTSIKILRVEEPTLTSATTLTVTSEAMTVNYPNGPHNAETLLFDPLTKDLLIATKAEGGLSEIHRIGPFAAGTRVTTEKIAEVDVLLATGGEISRDGHFIAIRNYSNSAFVWPRGDQESIADALARPPCKLKVAAEAQGEAFAFLLENNGYVTISEGASPALHVTTFR</sequence>
<feature type="compositionally biased region" description="Gly residues" evidence="1">
    <location>
        <begin position="39"/>
        <end position="48"/>
    </location>
</feature>
<accession>A0A0K1Q133</accession>
<evidence type="ECO:0000313" key="4">
    <source>
        <dbReference type="Proteomes" id="UP000064967"/>
    </source>
</evidence>
<dbReference type="AlphaFoldDB" id="A0A0K1Q133"/>
<dbReference type="SUPFAM" id="SSF63825">
    <property type="entry name" value="YWTD domain"/>
    <property type="match status" value="1"/>
</dbReference>
<name>A0A0K1Q133_9BACT</name>
<gene>
    <name evidence="3" type="ORF">AKJ09_06157</name>
</gene>
<evidence type="ECO:0000256" key="2">
    <source>
        <dbReference type="SAM" id="SignalP"/>
    </source>
</evidence>
<evidence type="ECO:0000256" key="1">
    <source>
        <dbReference type="SAM" id="MobiDB-lite"/>
    </source>
</evidence>
<organism evidence="3 4">
    <name type="scientific">Labilithrix luteola</name>
    <dbReference type="NCBI Taxonomy" id="1391654"/>
    <lineage>
        <taxon>Bacteria</taxon>
        <taxon>Pseudomonadati</taxon>
        <taxon>Myxococcota</taxon>
        <taxon>Polyangia</taxon>
        <taxon>Polyangiales</taxon>
        <taxon>Labilitrichaceae</taxon>
        <taxon>Labilithrix</taxon>
    </lineage>
</organism>
<dbReference type="STRING" id="1391654.AKJ09_06157"/>
<keyword evidence="4" id="KW-1185">Reference proteome</keyword>
<feature type="chain" id="PRO_5005466611" evidence="2">
    <location>
        <begin position="33"/>
        <end position="322"/>
    </location>
</feature>
<proteinExistence type="predicted"/>
<dbReference type="EMBL" id="CP012333">
    <property type="protein sequence ID" value="AKU99493.1"/>
    <property type="molecule type" value="Genomic_DNA"/>
</dbReference>
<dbReference type="KEGG" id="llu:AKJ09_06157"/>
<reference evidence="3 4" key="1">
    <citation type="submission" date="2015-08" db="EMBL/GenBank/DDBJ databases">
        <authorList>
            <person name="Babu N.S."/>
            <person name="Beckwith C.J."/>
            <person name="Beseler K.G."/>
            <person name="Brison A."/>
            <person name="Carone J.V."/>
            <person name="Caskin T.P."/>
            <person name="Diamond M."/>
            <person name="Durham M.E."/>
            <person name="Foxe J.M."/>
            <person name="Go M."/>
            <person name="Henderson B.A."/>
            <person name="Jones I.B."/>
            <person name="McGettigan J.A."/>
            <person name="Micheletti S.J."/>
            <person name="Nasrallah M.E."/>
            <person name="Ortiz D."/>
            <person name="Piller C.R."/>
            <person name="Privatt S.R."/>
            <person name="Schneider S.L."/>
            <person name="Sharp S."/>
            <person name="Smith T.C."/>
            <person name="Stanton J.D."/>
            <person name="Ullery H.E."/>
            <person name="Wilson R.J."/>
            <person name="Serrano M.G."/>
            <person name="Buck G."/>
            <person name="Lee V."/>
            <person name="Wang Y."/>
            <person name="Carvalho R."/>
            <person name="Voegtly L."/>
            <person name="Shi R."/>
            <person name="Duckworth R."/>
            <person name="Johnson A."/>
            <person name="Loviza R."/>
            <person name="Walstead R."/>
            <person name="Shah Z."/>
            <person name="Kiflezghi M."/>
            <person name="Wade K."/>
            <person name="Ball S.L."/>
            <person name="Bradley K.W."/>
            <person name="Asai D.J."/>
            <person name="Bowman C.A."/>
            <person name="Russell D.A."/>
            <person name="Pope W.H."/>
            <person name="Jacobs-Sera D."/>
            <person name="Hendrix R.W."/>
            <person name="Hatfull G.F."/>
        </authorList>
    </citation>
    <scope>NUCLEOTIDE SEQUENCE [LARGE SCALE GENOMIC DNA]</scope>
    <source>
        <strain evidence="3 4">DSM 27648</strain>
    </source>
</reference>
<dbReference type="OrthoDB" id="9801244at2"/>
<evidence type="ECO:0000313" key="3">
    <source>
        <dbReference type="EMBL" id="AKU99493.1"/>
    </source>
</evidence>
<keyword evidence="2" id="KW-0732">Signal</keyword>
<protein>
    <submittedName>
        <fullName evidence="3">Uncharacterized protein</fullName>
    </submittedName>
</protein>
<feature type="region of interest" description="Disordered" evidence="1">
    <location>
        <begin position="31"/>
        <end position="75"/>
    </location>
</feature>